<evidence type="ECO:0000313" key="4">
    <source>
        <dbReference type="Proteomes" id="UP001596037"/>
    </source>
</evidence>
<dbReference type="Pfam" id="PF13529">
    <property type="entry name" value="Peptidase_C39_2"/>
    <property type="match status" value="1"/>
</dbReference>
<gene>
    <name evidence="3" type="ORF">ACFPOE_03560</name>
</gene>
<dbReference type="EMBL" id="JBHSMF010000002">
    <property type="protein sequence ID" value="MFC5496600.1"/>
    <property type="molecule type" value="Genomic_DNA"/>
</dbReference>
<evidence type="ECO:0000313" key="3">
    <source>
        <dbReference type="EMBL" id="MFC5496600.1"/>
    </source>
</evidence>
<organism evidence="3 4">
    <name type="scientific">Caenimonas terrae</name>
    <dbReference type="NCBI Taxonomy" id="696074"/>
    <lineage>
        <taxon>Bacteria</taxon>
        <taxon>Pseudomonadati</taxon>
        <taxon>Pseudomonadota</taxon>
        <taxon>Betaproteobacteria</taxon>
        <taxon>Burkholderiales</taxon>
        <taxon>Comamonadaceae</taxon>
        <taxon>Caenimonas</taxon>
    </lineage>
</organism>
<accession>A0ABW0N9K6</accession>
<keyword evidence="1" id="KW-0732">Signal</keyword>
<sequence>MFRRLSPPTFRSFLAALALAALALPGQAEEVCGTPNGDGVSICSAGLPAGSAERLVVAQEQPQWCWAAAISMIFAHHGYAVRQEDIVKDGYGAVVDMPAPSGQAMTRALSKAWVDGRHRPFQGHAVATDAYANRFQVSEHKVVAELADGNPLLLGAMQHAVVLVSLTYEKSRRGNVRILGGTVIDPQPGKGLRPLLAGEMKPTYVAAVEMMAEGQELAIADATANASSLH</sequence>
<reference evidence="4" key="1">
    <citation type="journal article" date="2019" name="Int. J. Syst. Evol. Microbiol.">
        <title>The Global Catalogue of Microorganisms (GCM) 10K type strain sequencing project: providing services to taxonomists for standard genome sequencing and annotation.</title>
        <authorList>
            <consortium name="The Broad Institute Genomics Platform"/>
            <consortium name="The Broad Institute Genome Sequencing Center for Infectious Disease"/>
            <person name="Wu L."/>
            <person name="Ma J."/>
        </authorList>
    </citation>
    <scope>NUCLEOTIDE SEQUENCE [LARGE SCALE GENOMIC DNA]</scope>
    <source>
        <strain evidence="4">CCUG 57401</strain>
    </source>
</reference>
<feature type="domain" description="Peptidase C39-like" evidence="2">
    <location>
        <begin position="58"/>
        <end position="163"/>
    </location>
</feature>
<protein>
    <submittedName>
        <fullName evidence="3">C39 family peptidase</fullName>
    </submittedName>
</protein>
<dbReference type="RefSeq" id="WP_376848616.1">
    <property type="nucleotide sequence ID" value="NZ_JBHSMF010000002.1"/>
</dbReference>
<dbReference type="Proteomes" id="UP001596037">
    <property type="component" value="Unassembled WGS sequence"/>
</dbReference>
<feature type="signal peptide" evidence="1">
    <location>
        <begin position="1"/>
        <end position="28"/>
    </location>
</feature>
<evidence type="ECO:0000256" key="1">
    <source>
        <dbReference type="SAM" id="SignalP"/>
    </source>
</evidence>
<feature type="chain" id="PRO_5047421741" evidence="1">
    <location>
        <begin position="29"/>
        <end position="230"/>
    </location>
</feature>
<proteinExistence type="predicted"/>
<keyword evidence="4" id="KW-1185">Reference proteome</keyword>
<evidence type="ECO:0000259" key="2">
    <source>
        <dbReference type="Pfam" id="PF13529"/>
    </source>
</evidence>
<comment type="caution">
    <text evidence="3">The sequence shown here is derived from an EMBL/GenBank/DDBJ whole genome shotgun (WGS) entry which is preliminary data.</text>
</comment>
<dbReference type="InterPro" id="IPR039564">
    <property type="entry name" value="Peptidase_C39-like"/>
</dbReference>
<name>A0ABW0N9K6_9BURK</name>